<name>A0AAD5CRN6_AMBAR</name>
<dbReference type="PANTHER" id="PTHR37256">
    <property type="entry name" value="E1A-BINDING PROTEIN P400-LIKE"/>
    <property type="match status" value="1"/>
</dbReference>
<proteinExistence type="predicted"/>
<feature type="region of interest" description="Disordered" evidence="1">
    <location>
        <begin position="53"/>
        <end position="78"/>
    </location>
</feature>
<gene>
    <name evidence="2" type="ORF">M8C21_030237</name>
</gene>
<keyword evidence="3" id="KW-1185">Reference proteome</keyword>
<dbReference type="Proteomes" id="UP001206925">
    <property type="component" value="Unassembled WGS sequence"/>
</dbReference>
<dbReference type="EMBL" id="JAMZMK010006926">
    <property type="protein sequence ID" value="KAI7746657.1"/>
    <property type="molecule type" value="Genomic_DNA"/>
</dbReference>
<comment type="caution">
    <text evidence="2">The sequence shown here is derived from an EMBL/GenBank/DDBJ whole genome shotgun (WGS) entry which is preliminary data.</text>
</comment>
<evidence type="ECO:0000313" key="2">
    <source>
        <dbReference type="EMBL" id="KAI7746657.1"/>
    </source>
</evidence>
<reference evidence="2" key="1">
    <citation type="submission" date="2022-06" db="EMBL/GenBank/DDBJ databases">
        <title>Uncovering the hologenomic basis of an extraordinary plant invasion.</title>
        <authorList>
            <person name="Bieker V.C."/>
            <person name="Martin M.D."/>
            <person name="Gilbert T."/>
            <person name="Hodgins K."/>
            <person name="Battlay P."/>
            <person name="Petersen B."/>
            <person name="Wilson J."/>
        </authorList>
    </citation>
    <scope>NUCLEOTIDE SEQUENCE</scope>
    <source>
        <strain evidence="2">AA19_3_7</strain>
        <tissue evidence="2">Leaf</tissue>
    </source>
</reference>
<evidence type="ECO:0000256" key="1">
    <source>
        <dbReference type="SAM" id="MobiDB-lite"/>
    </source>
</evidence>
<evidence type="ECO:0000313" key="3">
    <source>
        <dbReference type="Proteomes" id="UP001206925"/>
    </source>
</evidence>
<protein>
    <recommendedName>
        <fullName evidence="4">Hydroxyproline-rich glycoprotein family protein</fullName>
    </recommendedName>
</protein>
<dbReference type="PANTHER" id="PTHR37256:SF1">
    <property type="entry name" value="MYB-LIKE PROTEIN A"/>
    <property type="match status" value="1"/>
</dbReference>
<evidence type="ECO:0008006" key="4">
    <source>
        <dbReference type="Google" id="ProtNLM"/>
    </source>
</evidence>
<organism evidence="2 3">
    <name type="scientific">Ambrosia artemisiifolia</name>
    <name type="common">Common ragweed</name>
    <dbReference type="NCBI Taxonomy" id="4212"/>
    <lineage>
        <taxon>Eukaryota</taxon>
        <taxon>Viridiplantae</taxon>
        <taxon>Streptophyta</taxon>
        <taxon>Embryophyta</taxon>
        <taxon>Tracheophyta</taxon>
        <taxon>Spermatophyta</taxon>
        <taxon>Magnoliopsida</taxon>
        <taxon>eudicotyledons</taxon>
        <taxon>Gunneridae</taxon>
        <taxon>Pentapetalae</taxon>
        <taxon>asterids</taxon>
        <taxon>campanulids</taxon>
        <taxon>Asterales</taxon>
        <taxon>Asteraceae</taxon>
        <taxon>Asteroideae</taxon>
        <taxon>Heliantheae alliance</taxon>
        <taxon>Heliantheae</taxon>
        <taxon>Ambrosia</taxon>
    </lineage>
</organism>
<sequence length="239" mass="27144">MEINKVSDPNNSQQPQPKRQIRRRLHTSKPYQDSFQNMAEVRREIVTALKFHRASMKQQQAATNHGLQSPPPPELERPKPMGNTNYWPMSPLVPPPLLNQENLNLELPNQPLGLNLNIKHFNNINRSIYYNPPDSSTLSATKEVAVVNSARCCKTFEIGTVKDGKRGVSSHEDGDWCYDDPFEQVVEFPSWLINANYETSCSQNIFDQQLSHEYPPDPSILPCMDIDGIGGMDGEEWLA</sequence>
<feature type="compositionally biased region" description="Polar residues" evidence="1">
    <location>
        <begin position="56"/>
        <end position="67"/>
    </location>
</feature>
<feature type="region of interest" description="Disordered" evidence="1">
    <location>
        <begin position="1"/>
        <end position="36"/>
    </location>
</feature>
<dbReference type="AlphaFoldDB" id="A0AAD5CRN6"/>
<accession>A0AAD5CRN6</accession>